<name>A0A6C0F411_9ZZZZ</name>
<dbReference type="EMBL" id="MN739028">
    <property type="protein sequence ID" value="QHT35964.1"/>
    <property type="molecule type" value="Genomic_DNA"/>
</dbReference>
<evidence type="ECO:0000313" key="1">
    <source>
        <dbReference type="EMBL" id="QHT35964.1"/>
    </source>
</evidence>
<sequence length="119" mass="14121">MNLTLAERDSYLFQIERQIEAKRKLLLKKNKLLDKKIKKNEFLEAVKEDYNLYLENVIKETMDKYMALKIIADHIDNVIEDGIKNGTINKDDLKNAKKEHKEIIEEMNKIKTILDVMLK</sequence>
<organism evidence="1">
    <name type="scientific">viral metagenome</name>
    <dbReference type="NCBI Taxonomy" id="1070528"/>
    <lineage>
        <taxon>unclassified sequences</taxon>
        <taxon>metagenomes</taxon>
        <taxon>organismal metagenomes</taxon>
    </lineage>
</organism>
<protein>
    <submittedName>
        <fullName evidence="1">Uncharacterized protein</fullName>
    </submittedName>
</protein>
<accession>A0A6C0F411</accession>
<dbReference type="AlphaFoldDB" id="A0A6C0F411"/>
<reference evidence="1" key="1">
    <citation type="journal article" date="2020" name="Nature">
        <title>Giant virus diversity and host interactions through global metagenomics.</title>
        <authorList>
            <person name="Schulz F."/>
            <person name="Roux S."/>
            <person name="Paez-Espino D."/>
            <person name="Jungbluth S."/>
            <person name="Walsh D.A."/>
            <person name="Denef V.J."/>
            <person name="McMahon K.D."/>
            <person name="Konstantinidis K.T."/>
            <person name="Eloe-Fadrosh E.A."/>
            <person name="Kyrpides N.C."/>
            <person name="Woyke T."/>
        </authorList>
    </citation>
    <scope>NUCLEOTIDE SEQUENCE</scope>
    <source>
        <strain evidence="1">GVMAG-M-3300009182-46</strain>
    </source>
</reference>
<proteinExistence type="predicted"/>